<feature type="domain" description="CopG-like ribbon-helix-helix" evidence="1">
    <location>
        <begin position="6"/>
        <end position="46"/>
    </location>
</feature>
<gene>
    <name evidence="2" type="ORF">ENJ96_02190</name>
</gene>
<dbReference type="InterPro" id="IPR010985">
    <property type="entry name" value="Ribbon_hlx_hlx"/>
</dbReference>
<dbReference type="SUPFAM" id="SSF47598">
    <property type="entry name" value="Ribbon-helix-helix"/>
    <property type="match status" value="1"/>
</dbReference>
<accession>A0A7V5U237</accession>
<dbReference type="EMBL" id="DROK01000063">
    <property type="protein sequence ID" value="HHI96641.1"/>
    <property type="molecule type" value="Genomic_DNA"/>
</dbReference>
<protein>
    <submittedName>
        <fullName evidence="2">Toxin-antitoxin system, antitoxin component</fullName>
    </submittedName>
</protein>
<comment type="caution">
    <text evidence="2">The sequence shown here is derived from an EMBL/GenBank/DDBJ whole genome shotgun (WGS) entry which is preliminary data.</text>
</comment>
<dbReference type="GO" id="GO:0006355">
    <property type="term" value="P:regulation of DNA-templated transcription"/>
    <property type="evidence" value="ECO:0007669"/>
    <property type="project" value="InterPro"/>
</dbReference>
<dbReference type="AlphaFoldDB" id="A0A7V5U237"/>
<dbReference type="InterPro" id="IPR012869">
    <property type="entry name" value="RHH_5"/>
</dbReference>
<evidence type="ECO:0000313" key="2">
    <source>
        <dbReference type="EMBL" id="HHI96641.1"/>
    </source>
</evidence>
<evidence type="ECO:0000259" key="1">
    <source>
        <dbReference type="Pfam" id="PF07878"/>
    </source>
</evidence>
<dbReference type="Proteomes" id="UP000886101">
    <property type="component" value="Unassembled WGS sequence"/>
</dbReference>
<dbReference type="Pfam" id="PF07878">
    <property type="entry name" value="RHH_5"/>
    <property type="match status" value="1"/>
</dbReference>
<name>A0A7V5U237_9BACT</name>
<proteinExistence type="predicted"/>
<sequence length="79" mass="9095">MPTKHPRLCVVLDQELYERIKLLAKLKNTSMSSMVCKLIKEALETEEDLLLAKHLKNVEEGQEGGTKTKITWEKKRNSV</sequence>
<reference evidence="2" key="1">
    <citation type="journal article" date="2020" name="mSystems">
        <title>Genome- and Community-Level Interaction Insights into Carbon Utilization and Element Cycling Functions of Hydrothermarchaeota in Hydrothermal Sediment.</title>
        <authorList>
            <person name="Zhou Z."/>
            <person name="Liu Y."/>
            <person name="Xu W."/>
            <person name="Pan J."/>
            <person name="Luo Z.H."/>
            <person name="Li M."/>
        </authorList>
    </citation>
    <scope>NUCLEOTIDE SEQUENCE [LARGE SCALE GENOMIC DNA]</scope>
    <source>
        <strain evidence="2">HyVt-533</strain>
    </source>
</reference>
<organism evidence="2">
    <name type="scientific">Thermodesulfatator atlanticus</name>
    <dbReference type="NCBI Taxonomy" id="501497"/>
    <lineage>
        <taxon>Bacteria</taxon>
        <taxon>Pseudomonadati</taxon>
        <taxon>Thermodesulfobacteriota</taxon>
        <taxon>Thermodesulfobacteria</taxon>
        <taxon>Thermodesulfobacteriales</taxon>
        <taxon>Thermodesulfatatoraceae</taxon>
        <taxon>Thermodesulfatator</taxon>
    </lineage>
</organism>